<accession>A0A540VEH8</accession>
<dbReference type="InterPro" id="IPR013783">
    <property type="entry name" value="Ig-like_fold"/>
</dbReference>
<dbReference type="Pfam" id="PF01345">
    <property type="entry name" value="DUF11"/>
    <property type="match status" value="1"/>
</dbReference>
<sequence length="1548" mass="165821">MSEQLWLEHRWSRWIGAAVVLIGLLLASTLRVEAAPAPVAGRCAPFEDLALGVTYHNGDTFSSYPFDFAVHAFTAGDGTVLTGGFVQVENGGQAGGSGQELEVNNSVLELLLPAPVDGVRLRFGEYGGNLNLVVNGDFRNFNNFADLHGATVGGATVSVVNGLGNDAGELEIQGSIDNFAVGGQELFVDDLCVLKEANQEPDPQEPHGRPDLGDAPDSSNHPGIANTAYPGPGVLGRFPTVWADPTGAPSGPRHANPHWEAILGDWLSWEREADQGMDQDGVQNILDGGMDNANRDDYDDGWLNRNVPIFDCEETHLRVRVSKGAAATLKQMYLNVWFDGNRDGDWEDMGLCGPANEADGPQKRSFEWIVQNFLVDLTAIPAGGSVDLTVPTVLVLNTAPHHPHWVRFTLSEQPAVAPPNAQPDGRGPQFPNSYRFGETEDYIQRPGPQGEPGQIEVDKRVDTGGKDVLKPGDVVTYTVRLAHRGGTAPIFAVLTDTVPMGLQVGERIQVMEMAGQVAPLQAKLHERTIGWRGHLSPGGVLALSFRARVKACYGGETETIENVAMAHAPATGQQVRAAAPVLVQCLPQKLDQVAVSQMLIYLHREADGDGNSDGNSEPGGEAQAAALTDAVAELVPGLPAHIRTTFTNQGEAPITLLVGLPPLEWAGAAEAATSDEIPRDFRILHLAPGETQSLDRPVNLQALMETLPPAADPAMLPDEEPELLSIVLYCFSSGDAANVSCATDEGHARGRHLLRLRLVRRDLGDAPDDTNHFSAGMLAYPAAGVPARFPTVFDPATGSPPGPMHRHPRLLHLGPMVSIEAEADLGPDLDLVNNLIPPLNQANLDRHDDGLQPALLSFQHCQPTRIPVRVFVSPLVANYYAQHKEEPAFLNIWVDSRRDGDWDDVFECGGDGNQQPVALEHIAIDFPVDVAALGPGLHTIPVTTGLVPWPAEGADRPAWLRVTLSERPANKPLSAAGIAYGDGRGHDRPFKLGETEDYLVRLGGDGDQADTTIDKRGALQIDPETGQFRLLWKIRYGNRGPNAARDVVIEDDLSQAGDLDELQVRTAPPISYTLAGSLLRFDLGTLPPGAEGHILLESPLPTDAAFGLEFTNRVSITATNDINPDNNQASARIAYELGPPRIVTPGNGTTCRNTFEIAGRAHPGAEVDVFIDDIIIGTITADETGWWSTTTTQADGAHTVYAVARLGGETSAPSPELLVIVDSSLFYDPMSLRFTDDDGHSFRPTDSSGRTDNGGWQLQLRANTTYTVTVARCCEDPNGQIELTISDVGVIPLTDDDGDGVHQGSFHTGERTGEPATMELTVTCDGISVTSSGQVLIDPEGVVYDVATGQPIQGATVACLEATAGGDGTTVYQLWPAADFGQVNPQVTGADGYFSFWTPPGTYQLDVTATGYQPYRSPDIQVVNELVRHDVPLTPAIDGEADQVIHITEAGYDLPSLTVPPGSVIEWVNLDLNSHTVSNAPAQAGAASTTTWDSGLLSSGESFKLRLDQEGIYTYSDRTDEGRTGTIIVTAETPFEIQSSIFLPIVRR</sequence>
<evidence type="ECO:0000256" key="1">
    <source>
        <dbReference type="SAM" id="MobiDB-lite"/>
    </source>
</evidence>
<dbReference type="Proteomes" id="UP000317371">
    <property type="component" value="Unassembled WGS sequence"/>
</dbReference>
<dbReference type="InterPro" id="IPR008969">
    <property type="entry name" value="CarboxyPept-like_regulatory"/>
</dbReference>
<proteinExistence type="predicted"/>
<gene>
    <name evidence="3" type="ORF">FKZ61_13465</name>
</gene>
<feature type="domain" description="DUF11" evidence="2">
    <location>
        <begin position="1032"/>
        <end position="1133"/>
    </location>
</feature>
<reference evidence="3 4" key="1">
    <citation type="submission" date="2019-06" db="EMBL/GenBank/DDBJ databases">
        <title>Genome sequence of Litorilinea aerophila BAA-2444.</title>
        <authorList>
            <person name="Maclea K.S."/>
            <person name="Maurais E.G."/>
            <person name="Iannazzi L.C."/>
        </authorList>
    </citation>
    <scope>NUCLEOTIDE SEQUENCE [LARGE SCALE GENOMIC DNA]</scope>
    <source>
        <strain evidence="3 4">ATCC BAA-2444</strain>
    </source>
</reference>
<dbReference type="Pfam" id="PF13620">
    <property type="entry name" value="CarboxypepD_reg"/>
    <property type="match status" value="1"/>
</dbReference>
<comment type="caution">
    <text evidence="3">The sequence shown here is derived from an EMBL/GenBank/DDBJ whole genome shotgun (WGS) entry which is preliminary data.</text>
</comment>
<dbReference type="OrthoDB" id="134722at2"/>
<dbReference type="SUPFAM" id="SSF49503">
    <property type="entry name" value="Cupredoxins"/>
    <property type="match status" value="1"/>
</dbReference>
<dbReference type="Gene3D" id="2.60.40.420">
    <property type="entry name" value="Cupredoxins - blue copper proteins"/>
    <property type="match status" value="1"/>
</dbReference>
<dbReference type="Gene3D" id="2.60.40.10">
    <property type="entry name" value="Immunoglobulins"/>
    <property type="match status" value="1"/>
</dbReference>
<feature type="region of interest" description="Disordered" evidence="1">
    <location>
        <begin position="199"/>
        <end position="230"/>
    </location>
</feature>
<dbReference type="InterPro" id="IPR001434">
    <property type="entry name" value="OmcB-like_DUF11"/>
</dbReference>
<keyword evidence="4" id="KW-1185">Reference proteome</keyword>
<evidence type="ECO:0000313" key="4">
    <source>
        <dbReference type="Proteomes" id="UP000317371"/>
    </source>
</evidence>
<evidence type="ECO:0000313" key="3">
    <source>
        <dbReference type="EMBL" id="TQE95170.1"/>
    </source>
</evidence>
<dbReference type="InterPro" id="IPR008972">
    <property type="entry name" value="Cupredoxin"/>
</dbReference>
<dbReference type="SUPFAM" id="SSF49464">
    <property type="entry name" value="Carboxypeptidase regulatory domain-like"/>
    <property type="match status" value="1"/>
</dbReference>
<protein>
    <recommendedName>
        <fullName evidence="2">DUF11 domain-containing protein</fullName>
    </recommendedName>
</protein>
<organism evidence="3 4">
    <name type="scientific">Litorilinea aerophila</name>
    <dbReference type="NCBI Taxonomy" id="1204385"/>
    <lineage>
        <taxon>Bacteria</taxon>
        <taxon>Bacillati</taxon>
        <taxon>Chloroflexota</taxon>
        <taxon>Caldilineae</taxon>
        <taxon>Caldilineales</taxon>
        <taxon>Caldilineaceae</taxon>
        <taxon>Litorilinea</taxon>
    </lineage>
</organism>
<name>A0A540VEH8_9CHLR</name>
<dbReference type="InParanoid" id="A0A540VEH8"/>
<evidence type="ECO:0000259" key="2">
    <source>
        <dbReference type="Pfam" id="PF01345"/>
    </source>
</evidence>
<dbReference type="EMBL" id="VIGC01000016">
    <property type="protein sequence ID" value="TQE95170.1"/>
    <property type="molecule type" value="Genomic_DNA"/>
</dbReference>
<dbReference type="RefSeq" id="WP_141610661.1">
    <property type="nucleotide sequence ID" value="NZ_VIGC02000016.1"/>
</dbReference>
<dbReference type="Gene3D" id="2.60.40.1120">
    <property type="entry name" value="Carboxypeptidase-like, regulatory domain"/>
    <property type="match status" value="1"/>
</dbReference>